<keyword evidence="6" id="KW-0808">Transferase</keyword>
<keyword evidence="14" id="KW-0175">Coiled coil</keyword>
<evidence type="ECO:0000256" key="6">
    <source>
        <dbReference type="ARBA" id="ARBA00022679"/>
    </source>
</evidence>
<protein>
    <recommendedName>
        <fullName evidence="3">histidine kinase</fullName>
        <ecNumber evidence="3">2.7.13.3</ecNumber>
    </recommendedName>
</protein>
<evidence type="ECO:0000256" key="1">
    <source>
        <dbReference type="ARBA" id="ARBA00000085"/>
    </source>
</evidence>
<evidence type="ECO:0000313" key="18">
    <source>
        <dbReference type="EMBL" id="MSR94627.1"/>
    </source>
</evidence>
<dbReference type="InterPro" id="IPR050398">
    <property type="entry name" value="HssS/ArlS-like"/>
</dbReference>
<evidence type="ECO:0000256" key="2">
    <source>
        <dbReference type="ARBA" id="ARBA00004651"/>
    </source>
</evidence>
<dbReference type="InterPro" id="IPR036097">
    <property type="entry name" value="HisK_dim/P_sf"/>
</dbReference>
<dbReference type="InterPro" id="IPR003661">
    <property type="entry name" value="HisK_dim/P_dom"/>
</dbReference>
<evidence type="ECO:0000256" key="9">
    <source>
        <dbReference type="ARBA" id="ARBA00022777"/>
    </source>
</evidence>
<accession>A0A6N7V388</accession>
<evidence type="ECO:0000259" key="16">
    <source>
        <dbReference type="PROSITE" id="PS50109"/>
    </source>
</evidence>
<dbReference type="SMART" id="SM00388">
    <property type="entry name" value="HisKA"/>
    <property type="match status" value="1"/>
</dbReference>
<evidence type="ECO:0000259" key="17">
    <source>
        <dbReference type="PROSITE" id="PS50885"/>
    </source>
</evidence>
<evidence type="ECO:0000256" key="15">
    <source>
        <dbReference type="SAM" id="Phobius"/>
    </source>
</evidence>
<evidence type="ECO:0000256" key="3">
    <source>
        <dbReference type="ARBA" id="ARBA00012438"/>
    </source>
</evidence>
<evidence type="ECO:0000256" key="4">
    <source>
        <dbReference type="ARBA" id="ARBA00022475"/>
    </source>
</evidence>
<proteinExistence type="predicted"/>
<comment type="subcellular location">
    <subcellularLocation>
        <location evidence="2">Cell membrane</location>
        <topology evidence="2">Multi-pass membrane protein</topology>
    </subcellularLocation>
</comment>
<evidence type="ECO:0000256" key="8">
    <source>
        <dbReference type="ARBA" id="ARBA00022741"/>
    </source>
</evidence>
<dbReference type="Pfam" id="PF00512">
    <property type="entry name" value="HisKA"/>
    <property type="match status" value="1"/>
</dbReference>
<sequence>MKLVRKQFLIVSTMMIVTILVLLAMIYFATPVYYNQVRQDQLKQEYLSLVEQLDGLPEEEIIRKVEKKDKEHDNLFINLFYGTGELIYPAISEEQLSKEGQVYLEKGDFDQAGAWSKVITSKEGTDLILQGEYAFHSLSYISQGLVTFYPFILVLIVLLTSSVAFIYSHLSNKRITAISETARQMQELKEGIACQIIGRDEVARLAEDVNHLYNKLLSSIKELESENERALTREKQKSEFLRMTSHELKTPIASMLGLVEGMLYNVGEFKDHETYLKKCKDILTEQAQLVQSILDATNAEMLRSANQEAFRLDVLLAEHLQSYTVLSDIHHYQLSTDLHPTEITASKLFLLKALKNLLDNVFRYTTPGGFIRIRLSQRCLTIDNQAEHLLSPEELEQIFHPFYRPDFSRNRKDGGTGIGLYLVQQILDSHGFAYSFEAVEDSFMRFTIRFP</sequence>
<dbReference type="Gene3D" id="6.10.340.10">
    <property type="match status" value="1"/>
</dbReference>
<dbReference type="GO" id="GO:0005886">
    <property type="term" value="C:plasma membrane"/>
    <property type="evidence" value="ECO:0007669"/>
    <property type="project" value="UniProtKB-SubCell"/>
</dbReference>
<feature type="transmembrane region" description="Helical" evidence="15">
    <location>
        <begin position="148"/>
        <end position="167"/>
    </location>
</feature>
<dbReference type="SUPFAM" id="SSF55874">
    <property type="entry name" value="ATPase domain of HSP90 chaperone/DNA topoisomerase II/histidine kinase"/>
    <property type="match status" value="1"/>
</dbReference>
<dbReference type="PANTHER" id="PTHR45528">
    <property type="entry name" value="SENSOR HISTIDINE KINASE CPXA"/>
    <property type="match status" value="1"/>
</dbReference>
<dbReference type="Gene3D" id="1.10.287.130">
    <property type="match status" value="1"/>
</dbReference>
<evidence type="ECO:0000256" key="13">
    <source>
        <dbReference type="ARBA" id="ARBA00023136"/>
    </source>
</evidence>
<dbReference type="InterPro" id="IPR003660">
    <property type="entry name" value="HAMP_dom"/>
</dbReference>
<comment type="caution">
    <text evidence="18">The sequence shown here is derived from an EMBL/GenBank/DDBJ whole genome shotgun (WGS) entry which is preliminary data.</text>
</comment>
<evidence type="ECO:0000256" key="5">
    <source>
        <dbReference type="ARBA" id="ARBA00022553"/>
    </source>
</evidence>
<feature type="domain" description="HAMP" evidence="17">
    <location>
        <begin position="169"/>
        <end position="221"/>
    </location>
</feature>
<evidence type="ECO:0000256" key="12">
    <source>
        <dbReference type="ARBA" id="ARBA00023012"/>
    </source>
</evidence>
<dbReference type="PRINTS" id="PR01780">
    <property type="entry name" value="LANTIREGPROT"/>
</dbReference>
<evidence type="ECO:0000256" key="11">
    <source>
        <dbReference type="ARBA" id="ARBA00022989"/>
    </source>
</evidence>
<feature type="domain" description="Histidine kinase" evidence="16">
    <location>
        <begin position="243"/>
        <end position="451"/>
    </location>
</feature>
<dbReference type="Gene3D" id="3.30.565.10">
    <property type="entry name" value="Histidine kinase-like ATPase, C-terminal domain"/>
    <property type="match status" value="1"/>
</dbReference>
<feature type="transmembrane region" description="Helical" evidence="15">
    <location>
        <begin position="7"/>
        <end position="29"/>
    </location>
</feature>
<keyword evidence="13 15" id="KW-0472">Membrane</keyword>
<evidence type="ECO:0000256" key="10">
    <source>
        <dbReference type="ARBA" id="ARBA00022840"/>
    </source>
</evidence>
<dbReference type="SUPFAM" id="SSF47384">
    <property type="entry name" value="Homodimeric domain of signal transducing histidine kinase"/>
    <property type="match status" value="1"/>
</dbReference>
<dbReference type="InterPro" id="IPR036890">
    <property type="entry name" value="HATPase_C_sf"/>
</dbReference>
<keyword evidence="12" id="KW-0902">Two-component regulatory system</keyword>
<dbReference type="AlphaFoldDB" id="A0A6N7V388"/>
<reference evidence="18 19" key="1">
    <citation type="submission" date="2019-08" db="EMBL/GenBank/DDBJ databases">
        <title>In-depth cultivation of the pig gut microbiome towards novel bacterial diversity and tailored functional studies.</title>
        <authorList>
            <person name="Wylensek D."/>
            <person name="Hitch T.C.A."/>
            <person name="Clavel T."/>
        </authorList>
    </citation>
    <scope>NUCLEOTIDE SEQUENCE [LARGE SCALE GENOMIC DNA]</scope>
    <source>
        <strain evidence="18 19">68-1-5</strain>
    </source>
</reference>
<dbReference type="EC" id="2.7.13.3" evidence="3"/>
<organism evidence="18 19">
    <name type="scientific">Suipraeoptans intestinalis</name>
    <dbReference type="NCBI Taxonomy" id="2606628"/>
    <lineage>
        <taxon>Bacteria</taxon>
        <taxon>Bacillati</taxon>
        <taxon>Bacillota</taxon>
        <taxon>Clostridia</taxon>
        <taxon>Lachnospirales</taxon>
        <taxon>Lachnospiraceae</taxon>
        <taxon>Suipraeoptans</taxon>
    </lineage>
</organism>
<keyword evidence="19" id="KW-1185">Reference proteome</keyword>
<dbReference type="RefSeq" id="WP_154478342.1">
    <property type="nucleotide sequence ID" value="NZ_VULY01000018.1"/>
</dbReference>
<dbReference type="SMART" id="SM00387">
    <property type="entry name" value="HATPase_c"/>
    <property type="match status" value="1"/>
</dbReference>
<dbReference type="Pfam" id="PF02518">
    <property type="entry name" value="HATPase_c"/>
    <property type="match status" value="1"/>
</dbReference>
<keyword evidence="9 18" id="KW-0418">Kinase</keyword>
<gene>
    <name evidence="18" type="ORF">FYJ34_10265</name>
</gene>
<evidence type="ECO:0000256" key="7">
    <source>
        <dbReference type="ARBA" id="ARBA00022692"/>
    </source>
</evidence>
<keyword evidence="5" id="KW-0597">Phosphoprotein</keyword>
<dbReference type="GO" id="GO:0000155">
    <property type="term" value="F:phosphorelay sensor kinase activity"/>
    <property type="evidence" value="ECO:0007669"/>
    <property type="project" value="InterPro"/>
</dbReference>
<keyword evidence="7 15" id="KW-0812">Transmembrane</keyword>
<keyword evidence="8" id="KW-0547">Nucleotide-binding</keyword>
<dbReference type="Proteomes" id="UP000434409">
    <property type="component" value="Unassembled WGS sequence"/>
</dbReference>
<dbReference type="PROSITE" id="PS50109">
    <property type="entry name" value="HIS_KIN"/>
    <property type="match status" value="1"/>
</dbReference>
<keyword evidence="10" id="KW-0067">ATP-binding</keyword>
<dbReference type="PROSITE" id="PS50885">
    <property type="entry name" value="HAMP"/>
    <property type="match status" value="1"/>
</dbReference>
<dbReference type="PANTHER" id="PTHR45528:SF1">
    <property type="entry name" value="SENSOR HISTIDINE KINASE CPXA"/>
    <property type="match status" value="1"/>
</dbReference>
<dbReference type="GO" id="GO:0005524">
    <property type="term" value="F:ATP binding"/>
    <property type="evidence" value="ECO:0007669"/>
    <property type="project" value="UniProtKB-KW"/>
</dbReference>
<dbReference type="InterPro" id="IPR008358">
    <property type="entry name" value="Sig_transdc_His_kin/Pase_MprB"/>
</dbReference>
<dbReference type="InterPro" id="IPR003594">
    <property type="entry name" value="HATPase_dom"/>
</dbReference>
<feature type="coiled-coil region" evidence="14">
    <location>
        <begin position="206"/>
        <end position="233"/>
    </location>
</feature>
<evidence type="ECO:0000256" key="14">
    <source>
        <dbReference type="SAM" id="Coils"/>
    </source>
</evidence>
<comment type="catalytic activity">
    <reaction evidence="1">
        <text>ATP + protein L-histidine = ADP + protein N-phospho-L-histidine.</text>
        <dbReference type="EC" id="2.7.13.3"/>
    </reaction>
</comment>
<evidence type="ECO:0000313" key="19">
    <source>
        <dbReference type="Proteomes" id="UP000434409"/>
    </source>
</evidence>
<dbReference type="InterPro" id="IPR005467">
    <property type="entry name" value="His_kinase_dom"/>
</dbReference>
<dbReference type="EMBL" id="VULY01000018">
    <property type="protein sequence ID" value="MSR94627.1"/>
    <property type="molecule type" value="Genomic_DNA"/>
</dbReference>
<dbReference type="CDD" id="cd00082">
    <property type="entry name" value="HisKA"/>
    <property type="match status" value="1"/>
</dbReference>
<keyword evidence="11 15" id="KW-1133">Transmembrane helix</keyword>
<name>A0A6N7V388_9FIRM</name>
<keyword evidence="4" id="KW-1003">Cell membrane</keyword>